<reference evidence="13 14" key="1">
    <citation type="submission" date="2020-08" db="EMBL/GenBank/DDBJ databases">
        <title>Genomic Encyclopedia of Type Strains, Phase IV (KMG-IV): sequencing the most valuable type-strain genomes for metagenomic binning, comparative biology and taxonomic classification.</title>
        <authorList>
            <person name="Goeker M."/>
        </authorList>
    </citation>
    <scope>NUCLEOTIDE SEQUENCE [LARGE SCALE GENOMIC DNA]</scope>
    <source>
        <strain evidence="13 14">DSM 25966</strain>
    </source>
</reference>
<dbReference type="EMBL" id="JACIDS010000005">
    <property type="protein sequence ID" value="MBB3932919.1"/>
    <property type="molecule type" value="Genomic_DNA"/>
</dbReference>
<evidence type="ECO:0000256" key="6">
    <source>
        <dbReference type="ARBA" id="ARBA00022741"/>
    </source>
</evidence>
<dbReference type="GO" id="GO:0051301">
    <property type="term" value="P:cell division"/>
    <property type="evidence" value="ECO:0007669"/>
    <property type="project" value="UniProtKB-KW"/>
</dbReference>
<dbReference type="HAMAP" id="MF_00639">
    <property type="entry name" value="MurD"/>
    <property type="match status" value="1"/>
</dbReference>
<keyword evidence="8 9" id="KW-0131">Cell cycle</keyword>
<dbReference type="Gene3D" id="3.90.190.20">
    <property type="entry name" value="Mur ligase, C-terminal domain"/>
    <property type="match status" value="1"/>
</dbReference>
<dbReference type="PANTHER" id="PTHR43692:SF1">
    <property type="entry name" value="UDP-N-ACETYLMURAMOYLALANINE--D-GLUTAMATE LIGASE"/>
    <property type="match status" value="1"/>
</dbReference>
<dbReference type="Pfam" id="PF02875">
    <property type="entry name" value="Mur_ligase_C"/>
    <property type="match status" value="1"/>
</dbReference>
<keyword evidence="5 9" id="KW-0132">Cell division</keyword>
<dbReference type="GO" id="GO:0009252">
    <property type="term" value="P:peptidoglycan biosynthetic process"/>
    <property type="evidence" value="ECO:0007669"/>
    <property type="project" value="UniProtKB-UniRule"/>
</dbReference>
<dbReference type="SUPFAM" id="SSF53623">
    <property type="entry name" value="MurD-like peptide ligases, catalytic domain"/>
    <property type="match status" value="1"/>
</dbReference>
<dbReference type="UniPathway" id="UPA00219"/>
<dbReference type="SUPFAM" id="SSF51984">
    <property type="entry name" value="MurCD N-terminal domain"/>
    <property type="match status" value="1"/>
</dbReference>
<accession>A0A840ARN4</accession>
<dbReference type="InterPro" id="IPR005762">
    <property type="entry name" value="MurD"/>
</dbReference>
<feature type="domain" description="Mur ligase central" evidence="12">
    <location>
        <begin position="119"/>
        <end position="297"/>
    </location>
</feature>
<dbReference type="GO" id="GO:0005524">
    <property type="term" value="F:ATP binding"/>
    <property type="evidence" value="ECO:0007669"/>
    <property type="project" value="UniProtKB-UniRule"/>
</dbReference>
<dbReference type="Gene3D" id="3.40.50.720">
    <property type="entry name" value="NAD(P)-binding Rossmann-like Domain"/>
    <property type="match status" value="1"/>
</dbReference>
<evidence type="ECO:0000256" key="1">
    <source>
        <dbReference type="ARBA" id="ARBA00004496"/>
    </source>
</evidence>
<dbReference type="AlphaFoldDB" id="A0A840ARN4"/>
<dbReference type="Pfam" id="PF08245">
    <property type="entry name" value="Mur_ligase_M"/>
    <property type="match status" value="1"/>
</dbReference>
<dbReference type="GO" id="GO:0071555">
    <property type="term" value="P:cell wall organization"/>
    <property type="evidence" value="ECO:0007669"/>
    <property type="project" value="UniProtKB-KW"/>
</dbReference>
<dbReference type="RefSeq" id="WP_183400575.1">
    <property type="nucleotide sequence ID" value="NZ_JACIDS010000005.1"/>
</dbReference>
<proteinExistence type="inferred from homology"/>
<evidence type="ECO:0000256" key="2">
    <source>
        <dbReference type="ARBA" id="ARBA00004752"/>
    </source>
</evidence>
<keyword evidence="3 9" id="KW-0963">Cytoplasm</keyword>
<dbReference type="Pfam" id="PF21799">
    <property type="entry name" value="MurD-like_N"/>
    <property type="match status" value="1"/>
</dbReference>
<keyword evidence="14" id="KW-1185">Reference proteome</keyword>
<evidence type="ECO:0000256" key="4">
    <source>
        <dbReference type="ARBA" id="ARBA00022598"/>
    </source>
</evidence>
<evidence type="ECO:0000256" key="10">
    <source>
        <dbReference type="RuleBase" id="RU003664"/>
    </source>
</evidence>
<dbReference type="InterPro" id="IPR018109">
    <property type="entry name" value="Folylpolyglutamate_synth_CS"/>
</dbReference>
<evidence type="ECO:0000259" key="11">
    <source>
        <dbReference type="Pfam" id="PF02875"/>
    </source>
</evidence>
<dbReference type="InterPro" id="IPR013221">
    <property type="entry name" value="Mur_ligase_cen"/>
</dbReference>
<organism evidence="13 14">
    <name type="scientific">Kaistia hirudinis</name>
    <dbReference type="NCBI Taxonomy" id="1293440"/>
    <lineage>
        <taxon>Bacteria</taxon>
        <taxon>Pseudomonadati</taxon>
        <taxon>Pseudomonadota</taxon>
        <taxon>Alphaproteobacteria</taxon>
        <taxon>Hyphomicrobiales</taxon>
        <taxon>Kaistiaceae</taxon>
        <taxon>Kaistia</taxon>
    </lineage>
</organism>
<comment type="similarity">
    <text evidence="9">Belongs to the MurCDEF family.</text>
</comment>
<comment type="subcellular location">
    <subcellularLocation>
        <location evidence="1 9 10">Cytoplasm</location>
    </subcellularLocation>
</comment>
<dbReference type="GO" id="GO:0008360">
    <property type="term" value="P:regulation of cell shape"/>
    <property type="evidence" value="ECO:0007669"/>
    <property type="project" value="UniProtKB-KW"/>
</dbReference>
<dbReference type="InterPro" id="IPR004101">
    <property type="entry name" value="Mur_ligase_C"/>
</dbReference>
<evidence type="ECO:0000256" key="7">
    <source>
        <dbReference type="ARBA" id="ARBA00022840"/>
    </source>
</evidence>
<comment type="caution">
    <text evidence="13">The sequence shown here is derived from an EMBL/GenBank/DDBJ whole genome shotgun (WGS) entry which is preliminary data.</text>
</comment>
<comment type="pathway">
    <text evidence="2 9 10">Cell wall biogenesis; peptidoglycan biosynthesis.</text>
</comment>
<dbReference type="GO" id="GO:0008764">
    <property type="term" value="F:UDP-N-acetylmuramoylalanine-D-glutamate ligase activity"/>
    <property type="evidence" value="ECO:0007669"/>
    <property type="project" value="UniProtKB-UniRule"/>
</dbReference>
<keyword evidence="7 9" id="KW-0067">ATP-binding</keyword>
<dbReference type="GO" id="GO:0005737">
    <property type="term" value="C:cytoplasm"/>
    <property type="evidence" value="ECO:0007669"/>
    <property type="project" value="UniProtKB-SubCell"/>
</dbReference>
<gene>
    <name evidence="9" type="primary">murD</name>
    <name evidence="13" type="ORF">GGR25_003983</name>
</gene>
<dbReference type="PROSITE" id="PS01011">
    <property type="entry name" value="FOLYLPOLYGLU_SYNT_1"/>
    <property type="match status" value="1"/>
</dbReference>
<dbReference type="InterPro" id="IPR036615">
    <property type="entry name" value="Mur_ligase_C_dom_sf"/>
</dbReference>
<keyword evidence="9 10" id="KW-0573">Peptidoglycan synthesis</keyword>
<sequence>MIPVTTFAGKKVAVFGLGGSGIATAKALVAGGAAVSAFDDNVDSVAAAALAGVPTVDLKQADFHEFEALVLAPGVPLTHPKPHWTVEKAKAARIPIIGDIELFCRERRAVAPKTRFIAITGTNGKSTTTALVAHLLRVAGRDVQIGGNFGPAVLSLDPLDDDRVYVIECSSFQIDLAPTLDPTVGVLLNVTEDHLDRHGSMERYAAIKAKLVRGADTAIVGIDDSWSAAIAAELDRAGKTLERISVRRPVADGYYADRGIIYEADDATSRKIVDLKGIGSLRGTHNAQNAATAIAAAMAIGISELTIIKGLKSFPGLAHRMEEVATIGKVLFVNDSKATNADAAEKALASFDRIYWIAGGKPKTGGITSLAPYFPKIAKAYLIGVAAETFAETLEGKVPYAIVGTMEAAVIAAARDAAEDPAPMPVVLLSPACASFDQYRNFEKRGDHFRSLVRALQPSSSIEEVR</sequence>
<keyword evidence="4 9" id="KW-0436">Ligase</keyword>
<dbReference type="PANTHER" id="PTHR43692">
    <property type="entry name" value="UDP-N-ACETYLMURAMOYLALANINE--D-GLUTAMATE LIGASE"/>
    <property type="match status" value="1"/>
</dbReference>
<evidence type="ECO:0000256" key="3">
    <source>
        <dbReference type="ARBA" id="ARBA00022490"/>
    </source>
</evidence>
<dbReference type="NCBIfam" id="TIGR01087">
    <property type="entry name" value="murD"/>
    <property type="match status" value="1"/>
</dbReference>
<name>A0A840ARN4_9HYPH</name>
<feature type="binding site" evidence="9">
    <location>
        <begin position="121"/>
        <end position="127"/>
    </location>
    <ligand>
        <name>ATP</name>
        <dbReference type="ChEBI" id="CHEBI:30616"/>
    </ligand>
</feature>
<dbReference type="InterPro" id="IPR036565">
    <property type="entry name" value="Mur-like_cat_sf"/>
</dbReference>
<evidence type="ECO:0000259" key="12">
    <source>
        <dbReference type="Pfam" id="PF08245"/>
    </source>
</evidence>
<feature type="domain" description="Mur ligase C-terminal" evidence="11">
    <location>
        <begin position="319"/>
        <end position="433"/>
    </location>
</feature>
<evidence type="ECO:0000256" key="9">
    <source>
        <dbReference type="HAMAP-Rule" id="MF_00639"/>
    </source>
</evidence>
<dbReference type="EC" id="6.3.2.9" evidence="9 10"/>
<evidence type="ECO:0000256" key="5">
    <source>
        <dbReference type="ARBA" id="ARBA00022618"/>
    </source>
</evidence>
<evidence type="ECO:0000256" key="8">
    <source>
        <dbReference type="ARBA" id="ARBA00023306"/>
    </source>
</evidence>
<evidence type="ECO:0000313" key="14">
    <source>
        <dbReference type="Proteomes" id="UP000553963"/>
    </source>
</evidence>
<dbReference type="Gene3D" id="3.40.1190.10">
    <property type="entry name" value="Mur-like, catalytic domain"/>
    <property type="match status" value="1"/>
</dbReference>
<keyword evidence="9 10" id="KW-0961">Cell wall biogenesis/degradation</keyword>
<dbReference type="SUPFAM" id="SSF53244">
    <property type="entry name" value="MurD-like peptide ligases, peptide-binding domain"/>
    <property type="match status" value="1"/>
</dbReference>
<keyword evidence="9 10" id="KW-0133">Cell shape</keyword>
<comment type="function">
    <text evidence="9 10">Cell wall formation. Catalyzes the addition of glutamate to the nucleotide precursor UDP-N-acetylmuramoyl-L-alanine (UMA).</text>
</comment>
<comment type="catalytic activity">
    <reaction evidence="9 10">
        <text>UDP-N-acetyl-alpha-D-muramoyl-L-alanine + D-glutamate + ATP = UDP-N-acetyl-alpha-D-muramoyl-L-alanyl-D-glutamate + ADP + phosphate + H(+)</text>
        <dbReference type="Rhea" id="RHEA:16429"/>
        <dbReference type="ChEBI" id="CHEBI:15378"/>
        <dbReference type="ChEBI" id="CHEBI:29986"/>
        <dbReference type="ChEBI" id="CHEBI:30616"/>
        <dbReference type="ChEBI" id="CHEBI:43474"/>
        <dbReference type="ChEBI" id="CHEBI:83898"/>
        <dbReference type="ChEBI" id="CHEBI:83900"/>
        <dbReference type="ChEBI" id="CHEBI:456216"/>
        <dbReference type="EC" id="6.3.2.9"/>
    </reaction>
</comment>
<dbReference type="Proteomes" id="UP000553963">
    <property type="component" value="Unassembled WGS sequence"/>
</dbReference>
<evidence type="ECO:0000313" key="13">
    <source>
        <dbReference type="EMBL" id="MBB3932919.1"/>
    </source>
</evidence>
<keyword evidence="6 9" id="KW-0547">Nucleotide-binding</keyword>
<protein>
    <recommendedName>
        <fullName evidence="9 10">UDP-N-acetylmuramoylalanine--D-glutamate ligase</fullName>
        <ecNumber evidence="9 10">6.3.2.9</ecNumber>
    </recommendedName>
    <alternativeName>
        <fullName evidence="9">D-glutamic acid-adding enzyme</fullName>
    </alternativeName>
    <alternativeName>
        <fullName evidence="9">UDP-N-acetylmuramoyl-L-alanyl-D-glutamate synthetase</fullName>
    </alternativeName>
</protein>
<dbReference type="GO" id="GO:0004326">
    <property type="term" value="F:tetrahydrofolylpolyglutamate synthase activity"/>
    <property type="evidence" value="ECO:0007669"/>
    <property type="project" value="InterPro"/>
</dbReference>